<sequence>MSSSPRDGGPAAVPKYQRIAAALRQELQDAVHGPGGRLPSERTLAARYRVNRQTVRAALQQLRDDGLIVTERRGTRSAAPAPAPGPAPAPALPAGAPAASGAAAPGAPPGAVLVQSWLARVTVPPSLAAQLGMQGGERTLVHHRRERGPAGQTLQHAVTYVCPRALAEAPELAGYRRAAAVRDEDPGPLDRWLDRAAREGRVAETITMTLSSRPASAAAAGGLSVRRTLHDDAGRLLAVTDLSFPTWDRLTFHRDRAVSGFQVS</sequence>
<dbReference type="GO" id="GO:0045892">
    <property type="term" value="P:negative regulation of DNA-templated transcription"/>
    <property type="evidence" value="ECO:0007669"/>
    <property type="project" value="TreeGrafter"/>
</dbReference>
<evidence type="ECO:0000256" key="2">
    <source>
        <dbReference type="ARBA" id="ARBA00023125"/>
    </source>
</evidence>
<dbReference type="GO" id="GO:0003677">
    <property type="term" value="F:DNA binding"/>
    <property type="evidence" value="ECO:0007669"/>
    <property type="project" value="UniProtKB-KW"/>
</dbReference>
<keyword evidence="2" id="KW-0238">DNA-binding</keyword>
<dbReference type="InterPro" id="IPR036390">
    <property type="entry name" value="WH_DNA-bd_sf"/>
</dbReference>
<organism evidence="6 7">
    <name type="scientific">Streptomyces globosus</name>
    <dbReference type="NCBI Taxonomy" id="68209"/>
    <lineage>
        <taxon>Bacteria</taxon>
        <taxon>Bacillati</taxon>
        <taxon>Actinomycetota</taxon>
        <taxon>Actinomycetes</taxon>
        <taxon>Kitasatosporales</taxon>
        <taxon>Streptomycetaceae</taxon>
        <taxon>Streptomyces</taxon>
    </lineage>
</organism>
<dbReference type="CDD" id="cd07377">
    <property type="entry name" value="WHTH_GntR"/>
    <property type="match status" value="1"/>
</dbReference>
<dbReference type="OrthoDB" id="7363114at2"/>
<dbReference type="InterPro" id="IPR050679">
    <property type="entry name" value="Bact_HTH_transcr_reg"/>
</dbReference>
<dbReference type="SUPFAM" id="SSF46785">
    <property type="entry name" value="Winged helix' DNA-binding domain"/>
    <property type="match status" value="1"/>
</dbReference>
<dbReference type="PANTHER" id="PTHR44846">
    <property type="entry name" value="MANNOSYL-D-GLYCERATE TRANSPORT/METABOLISM SYSTEM REPRESSOR MNGR-RELATED"/>
    <property type="match status" value="1"/>
</dbReference>
<keyword evidence="1" id="KW-0805">Transcription regulation</keyword>
<proteinExistence type="predicted"/>
<evidence type="ECO:0000259" key="5">
    <source>
        <dbReference type="PROSITE" id="PS50949"/>
    </source>
</evidence>
<accession>A0A344U0F0</accession>
<feature type="compositionally biased region" description="Pro residues" evidence="4">
    <location>
        <begin position="81"/>
        <end position="91"/>
    </location>
</feature>
<dbReference type="PRINTS" id="PR00035">
    <property type="entry name" value="HTHGNTR"/>
</dbReference>
<dbReference type="EMBL" id="CP030862">
    <property type="protein sequence ID" value="AXE24371.1"/>
    <property type="molecule type" value="Genomic_DNA"/>
</dbReference>
<evidence type="ECO:0000313" key="6">
    <source>
        <dbReference type="EMBL" id="AXE24371.1"/>
    </source>
</evidence>
<gene>
    <name evidence="6" type="ORF">C0216_13730</name>
</gene>
<name>A0A344U0F0_9ACTN</name>
<dbReference type="RefSeq" id="WP_114055554.1">
    <property type="nucleotide sequence ID" value="NZ_CP030862.1"/>
</dbReference>
<keyword evidence="3" id="KW-0804">Transcription</keyword>
<dbReference type="PANTHER" id="PTHR44846:SF17">
    <property type="entry name" value="GNTR-FAMILY TRANSCRIPTIONAL REGULATOR"/>
    <property type="match status" value="1"/>
</dbReference>
<dbReference type="InterPro" id="IPR028978">
    <property type="entry name" value="Chorismate_lyase_/UTRA_dom_sf"/>
</dbReference>
<protein>
    <submittedName>
        <fullName evidence="6">GntR family transcriptional regulator</fullName>
    </submittedName>
</protein>
<reference evidence="6 7" key="1">
    <citation type="submission" date="2018-01" db="EMBL/GenBank/DDBJ databases">
        <title>Draft genome Sequence of streptomyces globosus LZH-48.</title>
        <authorList>
            <person name="Ran K."/>
            <person name="Li Z."/>
            <person name="Wei S."/>
            <person name="Dong R."/>
        </authorList>
    </citation>
    <scope>NUCLEOTIDE SEQUENCE [LARGE SCALE GENOMIC DNA]</scope>
    <source>
        <strain evidence="6 7">LZH-48</strain>
    </source>
</reference>
<dbReference type="GO" id="GO:0003700">
    <property type="term" value="F:DNA-binding transcription factor activity"/>
    <property type="evidence" value="ECO:0007669"/>
    <property type="project" value="InterPro"/>
</dbReference>
<dbReference type="AlphaFoldDB" id="A0A344U0F0"/>
<dbReference type="PROSITE" id="PS50949">
    <property type="entry name" value="HTH_GNTR"/>
    <property type="match status" value="1"/>
</dbReference>
<evidence type="ECO:0000256" key="1">
    <source>
        <dbReference type="ARBA" id="ARBA00023015"/>
    </source>
</evidence>
<dbReference type="Proteomes" id="UP000252004">
    <property type="component" value="Chromosome"/>
</dbReference>
<dbReference type="InterPro" id="IPR036388">
    <property type="entry name" value="WH-like_DNA-bd_sf"/>
</dbReference>
<dbReference type="Gene3D" id="1.10.10.10">
    <property type="entry name" value="Winged helix-like DNA-binding domain superfamily/Winged helix DNA-binding domain"/>
    <property type="match status" value="1"/>
</dbReference>
<keyword evidence="7" id="KW-1185">Reference proteome</keyword>
<dbReference type="SMART" id="SM00345">
    <property type="entry name" value="HTH_GNTR"/>
    <property type="match status" value="1"/>
</dbReference>
<feature type="region of interest" description="Disordered" evidence="4">
    <location>
        <begin position="73"/>
        <end position="107"/>
    </location>
</feature>
<dbReference type="InterPro" id="IPR000524">
    <property type="entry name" value="Tscrpt_reg_HTH_GntR"/>
</dbReference>
<dbReference type="KEGG" id="sgz:C0216_13730"/>
<feature type="domain" description="HTH gntR-type" evidence="5">
    <location>
        <begin position="13"/>
        <end position="80"/>
    </location>
</feature>
<evidence type="ECO:0000256" key="3">
    <source>
        <dbReference type="ARBA" id="ARBA00023163"/>
    </source>
</evidence>
<evidence type="ECO:0000313" key="7">
    <source>
        <dbReference type="Proteomes" id="UP000252004"/>
    </source>
</evidence>
<dbReference type="Pfam" id="PF00392">
    <property type="entry name" value="GntR"/>
    <property type="match status" value="1"/>
</dbReference>
<evidence type="ECO:0000256" key="4">
    <source>
        <dbReference type="SAM" id="MobiDB-lite"/>
    </source>
</evidence>
<dbReference type="Gene3D" id="3.40.1410.10">
    <property type="entry name" value="Chorismate lyase-like"/>
    <property type="match status" value="1"/>
</dbReference>
<feature type="compositionally biased region" description="Low complexity" evidence="4">
    <location>
        <begin position="92"/>
        <end position="107"/>
    </location>
</feature>